<dbReference type="Gene3D" id="3.30.2310.20">
    <property type="entry name" value="RelE-like"/>
    <property type="match status" value="1"/>
</dbReference>
<keyword evidence="3" id="KW-1185">Reference proteome</keyword>
<organism evidence="2 3">
    <name type="scientific">Serratia marcescens</name>
    <dbReference type="NCBI Taxonomy" id="615"/>
    <lineage>
        <taxon>Bacteria</taxon>
        <taxon>Pseudomonadati</taxon>
        <taxon>Pseudomonadota</taxon>
        <taxon>Gammaproteobacteria</taxon>
        <taxon>Enterobacterales</taxon>
        <taxon>Yersiniaceae</taxon>
        <taxon>Serratia</taxon>
    </lineage>
</organism>
<evidence type="ECO:0000313" key="2">
    <source>
        <dbReference type="EMBL" id="PYA53180.1"/>
    </source>
</evidence>
<proteinExistence type="predicted"/>
<dbReference type="EMBL" id="QJQB01000689">
    <property type="protein sequence ID" value="PYA53180.1"/>
    <property type="molecule type" value="Genomic_DNA"/>
</dbReference>
<sequence length="50" mass="5874">MLWTVDAEQDRERIYDYLDERNPIAAIELDDLIREKVSLLAHNNLMGRTG</sequence>
<dbReference type="Proteomes" id="UP000247823">
    <property type="component" value="Unassembled WGS sequence"/>
</dbReference>
<evidence type="ECO:0000256" key="1">
    <source>
        <dbReference type="ARBA" id="ARBA00022649"/>
    </source>
</evidence>
<keyword evidence="1" id="KW-1277">Toxin-antitoxin system</keyword>
<reference evidence="2" key="2">
    <citation type="submission" date="2018-06" db="EMBL/GenBank/DDBJ databases">
        <authorList>
            <person name="Martins R.C."/>
            <person name="Perdigao-Neto L.V."/>
            <person name="Costa S.F."/>
            <person name="Levin A.S.S."/>
        </authorList>
    </citation>
    <scope>NUCLEOTIDE SEQUENCE</scope>
    <source>
        <strain evidence="2">1283</strain>
    </source>
</reference>
<dbReference type="InterPro" id="IPR035093">
    <property type="entry name" value="RelE/ParE_toxin_dom_sf"/>
</dbReference>
<dbReference type="Pfam" id="PF05016">
    <property type="entry name" value="ParE_toxin"/>
    <property type="match status" value="1"/>
</dbReference>
<name>A0ABX5N3N4_SERMA</name>
<feature type="non-terminal residue" evidence="2">
    <location>
        <position position="50"/>
    </location>
</feature>
<accession>A0ABX5N3N4</accession>
<comment type="caution">
    <text evidence="2">The sequence shown here is derived from an EMBL/GenBank/DDBJ whole genome shotgun (WGS) entry which is preliminary data.</text>
</comment>
<protein>
    <submittedName>
        <fullName evidence="2">Type II toxin-antitoxin system mRNA interferase toxin, RelE/StbE family</fullName>
    </submittedName>
</protein>
<evidence type="ECO:0000313" key="3">
    <source>
        <dbReference type="Proteomes" id="UP000247823"/>
    </source>
</evidence>
<reference evidence="2" key="1">
    <citation type="submission" date="2018-06" db="EMBL/GenBank/DDBJ databases">
        <title>Serratia marcescens genome sequencing and assembly.</title>
        <authorList>
            <person name="Martins R.C.R."/>
            <person name="Perdigao-Neto L.V."/>
            <person name="Costa S.F."/>
            <person name="Levin A.S.S."/>
        </authorList>
    </citation>
    <scope>NUCLEOTIDE SEQUENCE</scope>
    <source>
        <strain evidence="2">1283</strain>
    </source>
</reference>
<gene>
    <name evidence="2" type="ORF">DMW51_29900</name>
</gene>
<dbReference type="InterPro" id="IPR007712">
    <property type="entry name" value="RelE/ParE_toxin"/>
</dbReference>